<name>A0ACC0CR82_9PEZI</name>
<comment type="caution">
    <text evidence="1">The sequence shown here is derived from an EMBL/GenBank/DDBJ whole genome shotgun (WGS) entry which is preliminary data.</text>
</comment>
<dbReference type="EMBL" id="MU394361">
    <property type="protein sequence ID" value="KAI6082881.1"/>
    <property type="molecule type" value="Genomic_DNA"/>
</dbReference>
<dbReference type="Proteomes" id="UP001497680">
    <property type="component" value="Unassembled WGS sequence"/>
</dbReference>
<gene>
    <name evidence="1" type="ORF">F4821DRAFT_272138</name>
</gene>
<accession>A0ACC0CR82</accession>
<sequence>MSPFSRSSHTPADRASVKPEAAGSGQVSDDDDDFGLQTLATDSPAGDTPGSAARGNAAESSSEAASAPLQKRRRVTRACDECRRKKIKCDGKQPCTHCQVYSYDCTYDKPSNRRRNPAPQYIEALENKLSRAETLLRKFMPDVDLNDSSLDPAVQQEFRMREQARLRAAATKGKHSSSSSSLDAQLHSMIETVGQLDLDERGDYDFQGNSSGTVFFKRMKEHFRSLLGRDYQIPFLPRPPRPAGVATLDSPRPSSSSRMPPSNSSSIYDLPPKERALALCSESLNNATCLLRIVHIPSFYKMLDGLYETPADSLGKEGQRSLALAYTVMALGCMYNIPEKDSTSATPYKIAVDEAFKYYSAARALLQDITECRDLTSLQALLFMILFIQSISNLSTCYGFVGIALRSALRMGLHRHLPHIKLNPIESETRKRVFYICRQMDTYVSALLGFPLLLNDEDIDQPLPTPVDDQFITKDAINTPPPGTPSFFEAFNAHVKLMDILGKVVKHIYPLKGIEQNEGEGSKQPYASYMISYGKVKEMEKELQQWNEELPFAWRPDSEGPVEVVRVRNLLRFAYAHVQMVLYRPFLHYVSPRISAGKDVNERAYACGAAGISVARNIVHIGTEMRKQVSLVGPYWFTLFTEFFAIISLVFFVLENQDKPGSVEILADAVAGKDMISKLSGKSMVADRISSSLTMLFDQLPENLKEVKARTVSSRKRPASGASGTSIPLPSTFSTESARAKPEKISRSQGMSSKKAGKAPARPVAQDIPVNDSPLPQPELGGSFASSFQFSPLDLTIPSPDSVTATALHETSPMDLQPQVFGTSNPIHQLDAVMFPSDDPLAYPNQPQVDFGTHQPGIPGASPGNISHDPSQFYMTNFFEGIEGQLMGPLPPYLMQSQMQPGFNFPAQMYSDPMLQQMHTIGHHQSHAQAQLPGQSQSGRRRGQHRRFNTWDPLLIGFPKDLHDCLKVGRLTSRAANMSRNRPSLYVKMEAIDIDYSLVVEDEFDALKVAKQLGIENGIIYLPGQLESTWEDSDQGPPFRQRRYFYYMTGANFPGCSVTYDIAADKLTLWIPFTPPATILWFGNTPSPEECLSKSDVHDVKYIGELASYLSARLATVKTLYALRPSQLPRFDGFEQMKPSIKIDVTSLQPAMDEARLVKSEYEVAMIRRANEISSAAHKKAAMLTYGMKNECEIEAAFLQACTAANAHAQAYPVIAGSGANASTLHYEANNESLAGRQVVVLDAGAEWNCYASDVTRTLPIGPRYKFSAEARAVYDLVHKMQDECIKRIKPGVVFRDLQLHATLVAVQGLLDLGVLRNGTADEIFKNGTGAAFFPHGLGHHVGLDVHELAGMIVTVEPGVYFCRPYVEAYFLKREEHARYIDAEVLERYWAVGGARVEDDVLVTEEGYDVLTTAPKGEELLKLLGYTGA</sequence>
<proteinExistence type="predicted"/>
<protein>
    <submittedName>
        <fullName evidence="1">Uncharacterized protein</fullName>
    </submittedName>
</protein>
<reference evidence="1 2" key="1">
    <citation type="journal article" date="2022" name="New Phytol.">
        <title>Ecological generalism drives hyperdiversity of secondary metabolite gene clusters in xylarialean endophytes.</title>
        <authorList>
            <person name="Franco M.E.E."/>
            <person name="Wisecaver J.H."/>
            <person name="Arnold A.E."/>
            <person name="Ju Y.M."/>
            <person name="Slot J.C."/>
            <person name="Ahrendt S."/>
            <person name="Moore L.P."/>
            <person name="Eastman K.E."/>
            <person name="Scott K."/>
            <person name="Konkel Z."/>
            <person name="Mondo S.J."/>
            <person name="Kuo A."/>
            <person name="Hayes R.D."/>
            <person name="Haridas S."/>
            <person name="Andreopoulos B."/>
            <person name="Riley R."/>
            <person name="LaButti K."/>
            <person name="Pangilinan J."/>
            <person name="Lipzen A."/>
            <person name="Amirebrahimi M."/>
            <person name="Yan J."/>
            <person name="Adam C."/>
            <person name="Keymanesh K."/>
            <person name="Ng V."/>
            <person name="Louie K."/>
            <person name="Northen T."/>
            <person name="Drula E."/>
            <person name="Henrissat B."/>
            <person name="Hsieh H.M."/>
            <person name="Youens-Clark K."/>
            <person name="Lutzoni F."/>
            <person name="Miadlikowska J."/>
            <person name="Eastwood D.C."/>
            <person name="Hamelin R.C."/>
            <person name="Grigoriev I.V."/>
            <person name="U'Ren J.M."/>
        </authorList>
    </citation>
    <scope>NUCLEOTIDE SEQUENCE [LARGE SCALE GENOMIC DNA]</scope>
    <source>
        <strain evidence="1 2">ER1909</strain>
    </source>
</reference>
<organism evidence="1 2">
    <name type="scientific">Hypoxylon rubiginosum</name>
    <dbReference type="NCBI Taxonomy" id="110542"/>
    <lineage>
        <taxon>Eukaryota</taxon>
        <taxon>Fungi</taxon>
        <taxon>Dikarya</taxon>
        <taxon>Ascomycota</taxon>
        <taxon>Pezizomycotina</taxon>
        <taxon>Sordariomycetes</taxon>
        <taxon>Xylariomycetidae</taxon>
        <taxon>Xylariales</taxon>
        <taxon>Hypoxylaceae</taxon>
        <taxon>Hypoxylon</taxon>
    </lineage>
</organism>
<evidence type="ECO:0000313" key="1">
    <source>
        <dbReference type="EMBL" id="KAI6082881.1"/>
    </source>
</evidence>
<evidence type="ECO:0000313" key="2">
    <source>
        <dbReference type="Proteomes" id="UP001497680"/>
    </source>
</evidence>
<keyword evidence="2" id="KW-1185">Reference proteome</keyword>